<dbReference type="AlphaFoldDB" id="A0A200QD99"/>
<dbReference type="FunCoup" id="A0A200QD99">
    <property type="interactions" value="597"/>
</dbReference>
<dbReference type="STRING" id="56857.A0A200QD99"/>
<dbReference type="InterPro" id="IPR039685">
    <property type="entry name" value="FANCE"/>
</dbReference>
<proteinExistence type="predicted"/>
<dbReference type="InParanoid" id="A0A200QD99"/>
<gene>
    <name evidence="1" type="ORF">BVC80_209g197</name>
</gene>
<dbReference type="EMBL" id="MVGT01002328">
    <property type="protein sequence ID" value="OVA08461.1"/>
    <property type="molecule type" value="Genomic_DNA"/>
</dbReference>
<organism evidence="1 2">
    <name type="scientific">Macleaya cordata</name>
    <name type="common">Five-seeded plume-poppy</name>
    <name type="synonym">Bocconia cordata</name>
    <dbReference type="NCBI Taxonomy" id="56857"/>
    <lineage>
        <taxon>Eukaryota</taxon>
        <taxon>Viridiplantae</taxon>
        <taxon>Streptophyta</taxon>
        <taxon>Embryophyta</taxon>
        <taxon>Tracheophyta</taxon>
        <taxon>Spermatophyta</taxon>
        <taxon>Magnoliopsida</taxon>
        <taxon>Ranunculales</taxon>
        <taxon>Papaveraceae</taxon>
        <taxon>Papaveroideae</taxon>
        <taxon>Macleaya</taxon>
    </lineage>
</organism>
<dbReference type="Gene3D" id="1.25.40.480">
    <property type="match status" value="1"/>
</dbReference>
<accession>A0A200QD99</accession>
<dbReference type="Proteomes" id="UP000195402">
    <property type="component" value="Unassembled WGS sequence"/>
</dbReference>
<dbReference type="PANTHER" id="PTHR32094">
    <property type="entry name" value="FANCONI ANEMIA GROUP E PROTEIN"/>
    <property type="match status" value="1"/>
</dbReference>
<reference evidence="1 2" key="1">
    <citation type="journal article" date="2017" name="Mol. Plant">
        <title>The Genome of Medicinal Plant Macleaya cordata Provides New Insights into Benzylisoquinoline Alkaloids Metabolism.</title>
        <authorList>
            <person name="Liu X."/>
            <person name="Liu Y."/>
            <person name="Huang P."/>
            <person name="Ma Y."/>
            <person name="Qing Z."/>
            <person name="Tang Q."/>
            <person name="Cao H."/>
            <person name="Cheng P."/>
            <person name="Zheng Y."/>
            <person name="Yuan Z."/>
            <person name="Zhou Y."/>
            <person name="Liu J."/>
            <person name="Tang Z."/>
            <person name="Zhuo Y."/>
            <person name="Zhang Y."/>
            <person name="Yu L."/>
            <person name="Huang J."/>
            <person name="Yang P."/>
            <person name="Peng Q."/>
            <person name="Zhang J."/>
            <person name="Jiang W."/>
            <person name="Zhang Z."/>
            <person name="Lin K."/>
            <person name="Ro D.K."/>
            <person name="Chen X."/>
            <person name="Xiong X."/>
            <person name="Shang Y."/>
            <person name="Huang S."/>
            <person name="Zeng J."/>
        </authorList>
    </citation>
    <scope>NUCLEOTIDE SEQUENCE [LARGE SCALE GENOMIC DNA]</scope>
    <source>
        <strain evidence="2">cv. BLH2017</strain>
        <tissue evidence="1">Root</tissue>
    </source>
</reference>
<dbReference type="OMA" id="VSSFCQK"/>
<dbReference type="GO" id="GO:0043240">
    <property type="term" value="C:Fanconi anaemia nuclear complex"/>
    <property type="evidence" value="ECO:0007669"/>
    <property type="project" value="InterPro"/>
</dbReference>
<evidence type="ECO:0000313" key="2">
    <source>
        <dbReference type="Proteomes" id="UP000195402"/>
    </source>
</evidence>
<dbReference type="GO" id="GO:0036297">
    <property type="term" value="P:interstrand cross-link repair"/>
    <property type="evidence" value="ECO:0007669"/>
    <property type="project" value="InterPro"/>
</dbReference>
<sequence>MEAWVPLFDIFLNSPSPEFEASLWFQQSFDASTTTTTTTTSTSTTSFLSLLSKPVDVVTIASSSTSSSSQSKRIMYIQTLPNATQSRILSFLTVENQRFCSRDLSSLANNILKENQEVDFWVKKAALNLLDKISNLGFNWISSLSLDFVEETIEEDFHALPNWLQSSTNCSTNPLLPWLPIPYDELRSSSSVSCFVDENDEEDSVMEVEESVEGREIEGKGEVLNQVDVPIIDPEVQTKAASLKTQLLTFESASKTVGLANEICQLCLDKGGRGGRGNALLILGLIEPWEADDETASILISHFLGGNEEDVSWPSNVLCSTILPKLLVINEPASRLLVKATIEFCKFHQRAAVDALLFPMIYSKEGINTHVCDVITRIIKECLHPAHVSAFCQKVLCGEEEARRFMCLPCHQCLISDKLDSVDHLVSSVRELADRYSKSLKFGNFLLCLITKCHSLLKPNKLMLTETVKLTNTFMTKSILSKLDSL</sequence>
<protein>
    <submittedName>
        <fullName evidence="1">Fanconi Anaemia group E protein</fullName>
    </submittedName>
</protein>
<dbReference type="OrthoDB" id="2449818at2759"/>
<evidence type="ECO:0000313" key="1">
    <source>
        <dbReference type="EMBL" id="OVA08461.1"/>
    </source>
</evidence>
<keyword evidence="2" id="KW-1185">Reference proteome</keyword>
<dbReference type="PANTHER" id="PTHR32094:SF5">
    <property type="entry name" value="FANCONI ANEMIA GROUP E PROTEIN"/>
    <property type="match status" value="1"/>
</dbReference>
<name>A0A200QD99_MACCD</name>
<comment type="caution">
    <text evidence="1">The sequence shown here is derived from an EMBL/GenBank/DDBJ whole genome shotgun (WGS) entry which is preliminary data.</text>
</comment>